<evidence type="ECO:0000256" key="5">
    <source>
        <dbReference type="ARBA" id="ARBA00022989"/>
    </source>
</evidence>
<evidence type="ECO:0000256" key="2">
    <source>
        <dbReference type="ARBA" id="ARBA00005811"/>
    </source>
</evidence>
<accession>A0A518BI76</accession>
<dbReference type="Proteomes" id="UP000316921">
    <property type="component" value="Chromosome"/>
</dbReference>
<protein>
    <submittedName>
        <fullName evidence="9">Biopolymer transport protein ExbD/TolR</fullName>
    </submittedName>
</protein>
<dbReference type="RefSeq" id="WP_419192251.1">
    <property type="nucleotide sequence ID" value="NZ_CP036287.1"/>
</dbReference>
<dbReference type="AlphaFoldDB" id="A0A518BI76"/>
<dbReference type="GO" id="GO:0005886">
    <property type="term" value="C:plasma membrane"/>
    <property type="evidence" value="ECO:0007669"/>
    <property type="project" value="UniProtKB-SubCell"/>
</dbReference>
<dbReference type="GO" id="GO:0022857">
    <property type="term" value="F:transmembrane transporter activity"/>
    <property type="evidence" value="ECO:0007669"/>
    <property type="project" value="InterPro"/>
</dbReference>
<dbReference type="Pfam" id="PF02472">
    <property type="entry name" value="ExbD"/>
    <property type="match status" value="1"/>
</dbReference>
<dbReference type="EMBL" id="CP036287">
    <property type="protein sequence ID" value="QDU66664.1"/>
    <property type="molecule type" value="Genomic_DNA"/>
</dbReference>
<dbReference type="InterPro" id="IPR003400">
    <property type="entry name" value="ExbD"/>
</dbReference>
<feature type="transmembrane region" description="Helical" evidence="8">
    <location>
        <begin position="12"/>
        <end position="33"/>
    </location>
</feature>
<evidence type="ECO:0000256" key="7">
    <source>
        <dbReference type="RuleBase" id="RU003879"/>
    </source>
</evidence>
<comment type="subcellular location">
    <subcellularLocation>
        <location evidence="1">Cell membrane</location>
        <topology evidence="1">Single-pass membrane protein</topology>
    </subcellularLocation>
    <subcellularLocation>
        <location evidence="7">Cell membrane</location>
        <topology evidence="7">Single-pass type II membrane protein</topology>
    </subcellularLocation>
</comment>
<keyword evidence="10" id="KW-1185">Reference proteome</keyword>
<dbReference type="PANTHER" id="PTHR30558:SF3">
    <property type="entry name" value="BIOPOLYMER TRANSPORT PROTEIN EXBD-RELATED"/>
    <property type="match status" value="1"/>
</dbReference>
<keyword evidence="6 8" id="KW-0472">Membrane</keyword>
<reference evidence="9 10" key="1">
    <citation type="submission" date="2019-02" db="EMBL/GenBank/DDBJ databases">
        <title>Deep-cultivation of Planctomycetes and their phenomic and genomic characterization uncovers novel biology.</title>
        <authorList>
            <person name="Wiegand S."/>
            <person name="Jogler M."/>
            <person name="Boedeker C."/>
            <person name="Pinto D."/>
            <person name="Vollmers J."/>
            <person name="Rivas-Marin E."/>
            <person name="Kohn T."/>
            <person name="Peeters S.H."/>
            <person name="Heuer A."/>
            <person name="Rast P."/>
            <person name="Oberbeckmann S."/>
            <person name="Bunk B."/>
            <person name="Jeske O."/>
            <person name="Meyerdierks A."/>
            <person name="Storesund J.E."/>
            <person name="Kallscheuer N."/>
            <person name="Luecker S."/>
            <person name="Lage O.M."/>
            <person name="Pohl T."/>
            <person name="Merkel B.J."/>
            <person name="Hornburger P."/>
            <person name="Mueller R.-W."/>
            <person name="Bruemmer F."/>
            <person name="Labrenz M."/>
            <person name="Spormann A.M."/>
            <person name="Op den Camp H."/>
            <person name="Overmann J."/>
            <person name="Amann R."/>
            <person name="Jetten M.S.M."/>
            <person name="Mascher T."/>
            <person name="Medema M.H."/>
            <person name="Devos D.P."/>
            <person name="Kaster A.-K."/>
            <person name="Ovreas L."/>
            <person name="Rohde M."/>
            <person name="Galperin M.Y."/>
            <person name="Jogler C."/>
        </authorList>
    </citation>
    <scope>NUCLEOTIDE SEQUENCE [LARGE SCALE GENOMIC DNA]</scope>
    <source>
        <strain evidence="9 10">Pla133</strain>
    </source>
</reference>
<dbReference type="PANTHER" id="PTHR30558">
    <property type="entry name" value="EXBD MEMBRANE COMPONENT OF PMF-DRIVEN MACROMOLECULE IMPORT SYSTEM"/>
    <property type="match status" value="1"/>
</dbReference>
<evidence type="ECO:0000313" key="9">
    <source>
        <dbReference type="EMBL" id="QDU66664.1"/>
    </source>
</evidence>
<keyword evidence="5 8" id="KW-1133">Transmembrane helix</keyword>
<sequence>MQMSKHDPETDMEMNMTPMIDVVFLLIIFFMIITDLTQQELEQLVLPVAVEAVEDKPDKDERRPIVNIKQDGTIIVRREVIYTPEEDDYTRLKEYLVDMAQLMDKDTPEGLSVMVPDDPILIRADENTPFKMIQKIMELCGQKGIQIWKVELAASRPPDEGPGI</sequence>
<evidence type="ECO:0000256" key="4">
    <source>
        <dbReference type="ARBA" id="ARBA00022692"/>
    </source>
</evidence>
<organism evidence="9 10">
    <name type="scientific">Engelhardtia mirabilis</name>
    <dbReference type="NCBI Taxonomy" id="2528011"/>
    <lineage>
        <taxon>Bacteria</taxon>
        <taxon>Pseudomonadati</taxon>
        <taxon>Planctomycetota</taxon>
        <taxon>Planctomycetia</taxon>
        <taxon>Planctomycetia incertae sedis</taxon>
        <taxon>Engelhardtia</taxon>
    </lineage>
</organism>
<keyword evidence="7" id="KW-0813">Transport</keyword>
<evidence type="ECO:0000256" key="8">
    <source>
        <dbReference type="SAM" id="Phobius"/>
    </source>
</evidence>
<name>A0A518BI76_9BACT</name>
<evidence type="ECO:0000313" key="10">
    <source>
        <dbReference type="Proteomes" id="UP000316921"/>
    </source>
</evidence>
<comment type="similarity">
    <text evidence="2 7">Belongs to the ExbD/TolR family.</text>
</comment>
<keyword evidence="7" id="KW-0653">Protein transport</keyword>
<keyword evidence="3" id="KW-1003">Cell membrane</keyword>
<proteinExistence type="inferred from homology"/>
<keyword evidence="4 7" id="KW-0812">Transmembrane</keyword>
<dbReference type="KEGG" id="pbap:Pla133_17400"/>
<evidence type="ECO:0000256" key="1">
    <source>
        <dbReference type="ARBA" id="ARBA00004162"/>
    </source>
</evidence>
<evidence type="ECO:0000256" key="3">
    <source>
        <dbReference type="ARBA" id="ARBA00022475"/>
    </source>
</evidence>
<gene>
    <name evidence="9" type="ORF">Pla133_17400</name>
</gene>
<dbReference type="GO" id="GO:0015031">
    <property type="term" value="P:protein transport"/>
    <property type="evidence" value="ECO:0007669"/>
    <property type="project" value="UniProtKB-KW"/>
</dbReference>
<evidence type="ECO:0000256" key="6">
    <source>
        <dbReference type="ARBA" id="ARBA00023136"/>
    </source>
</evidence>